<reference evidence="3" key="1">
    <citation type="submission" date="2008-12" db="EMBL/GenBank/DDBJ databases">
        <title>Complete sequence of Chloroflexus aggregans DSM 9485.</title>
        <authorList>
            <consortium name="US DOE Joint Genome Institute"/>
            <person name="Lucas S."/>
            <person name="Copeland A."/>
            <person name="Lapidus A."/>
            <person name="Glavina del Rio T."/>
            <person name="Dalin E."/>
            <person name="Tice H."/>
            <person name="Pitluck S."/>
            <person name="Foster B."/>
            <person name="Larimer F."/>
            <person name="Land M."/>
            <person name="Hauser L."/>
            <person name="Kyrpides N."/>
            <person name="Mikhailova N."/>
            <person name="Bryant D."/>
            <person name="Richardson P."/>
        </authorList>
    </citation>
    <scope>NUCLEOTIDE SEQUENCE</scope>
    <source>
        <strain evidence="3">DSM 9485</strain>
    </source>
</reference>
<dbReference type="InterPro" id="IPR028098">
    <property type="entry name" value="Glyco_trans_4-like_N"/>
</dbReference>
<proteinExistence type="predicted"/>
<dbReference type="CAZy" id="GT4">
    <property type="family name" value="Glycosyltransferase Family 4"/>
</dbReference>
<dbReference type="InterPro" id="IPR050194">
    <property type="entry name" value="Glycosyltransferase_grp1"/>
</dbReference>
<accession>B8G5T8</accession>
<gene>
    <name evidence="3" type="ordered locus">Cagg_0880</name>
</gene>
<dbReference type="OrthoDB" id="9810929at2"/>
<dbReference type="SUPFAM" id="SSF53756">
    <property type="entry name" value="UDP-Glycosyltransferase/glycogen phosphorylase"/>
    <property type="match status" value="1"/>
</dbReference>
<dbReference type="Gene3D" id="3.40.50.2000">
    <property type="entry name" value="Glycogen Phosphorylase B"/>
    <property type="match status" value="2"/>
</dbReference>
<dbReference type="Pfam" id="PF13439">
    <property type="entry name" value="Glyco_transf_4"/>
    <property type="match status" value="1"/>
</dbReference>
<dbReference type="RefSeq" id="WP_012616165.1">
    <property type="nucleotide sequence ID" value="NC_011831.1"/>
</dbReference>
<organism evidence="3 4">
    <name type="scientific">Chloroflexus aggregans (strain MD-66 / DSM 9485)</name>
    <dbReference type="NCBI Taxonomy" id="326427"/>
    <lineage>
        <taxon>Bacteria</taxon>
        <taxon>Bacillati</taxon>
        <taxon>Chloroflexota</taxon>
        <taxon>Chloroflexia</taxon>
        <taxon>Chloroflexales</taxon>
        <taxon>Chloroflexineae</taxon>
        <taxon>Chloroflexaceae</taxon>
        <taxon>Chloroflexus</taxon>
    </lineage>
</organism>
<dbReference type="STRING" id="326427.Cagg_0880"/>
<dbReference type="HOGENOM" id="CLU_009583_2_5_0"/>
<keyword evidence="4" id="KW-1185">Reference proteome</keyword>
<dbReference type="PANTHER" id="PTHR45947:SF3">
    <property type="entry name" value="SULFOQUINOVOSYL TRANSFERASE SQD2"/>
    <property type="match status" value="1"/>
</dbReference>
<dbReference type="GO" id="GO:0016757">
    <property type="term" value="F:glycosyltransferase activity"/>
    <property type="evidence" value="ECO:0007669"/>
    <property type="project" value="InterPro"/>
</dbReference>
<evidence type="ECO:0000259" key="1">
    <source>
        <dbReference type="Pfam" id="PF00534"/>
    </source>
</evidence>
<dbReference type="AlphaFoldDB" id="B8G5T8"/>
<dbReference type="Proteomes" id="UP000002508">
    <property type="component" value="Chromosome"/>
</dbReference>
<keyword evidence="3" id="KW-0808">Transferase</keyword>
<dbReference type="KEGG" id="cag:Cagg_0880"/>
<dbReference type="EMBL" id="CP001337">
    <property type="protein sequence ID" value="ACL23799.1"/>
    <property type="molecule type" value="Genomic_DNA"/>
</dbReference>
<dbReference type="eggNOG" id="COG0438">
    <property type="taxonomic scope" value="Bacteria"/>
</dbReference>
<evidence type="ECO:0000313" key="3">
    <source>
        <dbReference type="EMBL" id="ACL23799.1"/>
    </source>
</evidence>
<name>B8G5T8_CHLAD</name>
<dbReference type="InterPro" id="IPR001296">
    <property type="entry name" value="Glyco_trans_1"/>
</dbReference>
<evidence type="ECO:0000259" key="2">
    <source>
        <dbReference type="Pfam" id="PF13439"/>
    </source>
</evidence>
<sequence>MRIALYNLTTTTKIGGVESFVWDLARELVKRGHAVDILGGVGTRRETTGARVFTFPFISRRFWQALPPLRRAYAEAKLLERLTMAIAALPTLVRGNYQIIHLQKPYDLLPALLARRLSGAKVILGCHGEDFYRGDRWLARHVDAAVSCSRFNAQTIAGRYGFTPEVVFNGIDTSLFRPQPPDPTRRTRWGLPTDRPLLLFVGRLQPWKGVETAIRALSYIPHTHLIIAGDGEDRERLATIATELGLHERVTFLGSVPRQQLPDLYAAVDILVATSYASETFGIGPVEAQACGLPVVASRFGGFPEVVADGHTGLLVPPRDPPALAEAINTLLRDPDRRAAMAAAAPAWAAQFAWPAVVDRIEAVYRAVVGETVRAR</sequence>
<evidence type="ECO:0000313" key="4">
    <source>
        <dbReference type="Proteomes" id="UP000002508"/>
    </source>
</evidence>
<dbReference type="Pfam" id="PF00534">
    <property type="entry name" value="Glycos_transf_1"/>
    <property type="match status" value="1"/>
</dbReference>
<dbReference type="CDD" id="cd03801">
    <property type="entry name" value="GT4_PimA-like"/>
    <property type="match status" value="1"/>
</dbReference>
<feature type="domain" description="Glycosyltransferase subfamily 4-like N-terminal" evidence="2">
    <location>
        <begin position="14"/>
        <end position="174"/>
    </location>
</feature>
<dbReference type="PANTHER" id="PTHR45947">
    <property type="entry name" value="SULFOQUINOVOSYL TRANSFERASE SQD2"/>
    <property type="match status" value="1"/>
</dbReference>
<protein>
    <submittedName>
        <fullName evidence="3">Glycosyl transferase group 1</fullName>
    </submittedName>
</protein>
<feature type="domain" description="Glycosyl transferase family 1" evidence="1">
    <location>
        <begin position="186"/>
        <end position="347"/>
    </location>
</feature>